<sequence>MEDEALRTLFAAGSALATTPDHAVEIVLQGIARDVQENHTRGCPFLNAAAEFPDPEHPVRQAVRIHRQWFAATLAELVEATGSPNPIATARALVLLRDSALVGAYVDDTTDVVESFLWTARRILRADDSVDAPQGDGML</sequence>
<keyword evidence="1" id="KW-0805">Transcription regulation</keyword>
<feature type="domain" description="Tetracyclin repressor-like C-terminal" evidence="3">
    <location>
        <begin position="37"/>
        <end position="80"/>
    </location>
</feature>
<evidence type="ECO:0000256" key="1">
    <source>
        <dbReference type="ARBA" id="ARBA00023015"/>
    </source>
</evidence>
<accession>A0ABW2AST1</accession>
<dbReference type="Proteomes" id="UP001596356">
    <property type="component" value="Unassembled WGS sequence"/>
</dbReference>
<evidence type="ECO:0000313" key="5">
    <source>
        <dbReference type="Proteomes" id="UP001596356"/>
    </source>
</evidence>
<reference evidence="5" key="1">
    <citation type="journal article" date="2019" name="Int. J. Syst. Evol. Microbiol.">
        <title>The Global Catalogue of Microorganisms (GCM) 10K type strain sequencing project: providing services to taxonomists for standard genome sequencing and annotation.</title>
        <authorList>
            <consortium name="The Broad Institute Genomics Platform"/>
            <consortium name="The Broad Institute Genome Sequencing Center for Infectious Disease"/>
            <person name="Wu L."/>
            <person name="Ma J."/>
        </authorList>
    </citation>
    <scope>NUCLEOTIDE SEQUENCE [LARGE SCALE GENOMIC DNA]</scope>
    <source>
        <strain evidence="5">NBRC 106593</strain>
    </source>
</reference>
<dbReference type="Gene3D" id="1.10.357.10">
    <property type="entry name" value="Tetracycline Repressor, domain 2"/>
    <property type="match status" value="1"/>
</dbReference>
<dbReference type="RefSeq" id="WP_377822497.1">
    <property type="nucleotide sequence ID" value="NZ_JBHSWJ010000002.1"/>
</dbReference>
<evidence type="ECO:0000259" key="3">
    <source>
        <dbReference type="Pfam" id="PF16925"/>
    </source>
</evidence>
<comment type="caution">
    <text evidence="4">The sequence shown here is derived from an EMBL/GenBank/DDBJ whole genome shotgun (WGS) entry which is preliminary data.</text>
</comment>
<evidence type="ECO:0000313" key="4">
    <source>
        <dbReference type="EMBL" id="MFC6714191.1"/>
    </source>
</evidence>
<dbReference type="EMBL" id="JBHSWJ010000002">
    <property type="protein sequence ID" value="MFC6714191.1"/>
    <property type="molecule type" value="Genomic_DNA"/>
</dbReference>
<proteinExistence type="predicted"/>
<dbReference type="InterPro" id="IPR011075">
    <property type="entry name" value="TetR_C"/>
</dbReference>
<dbReference type="Pfam" id="PF16925">
    <property type="entry name" value="TetR_C_13"/>
    <property type="match status" value="1"/>
</dbReference>
<keyword evidence="5" id="KW-1185">Reference proteome</keyword>
<organism evidence="4 5">
    <name type="scientific">Branchiibius cervicis</name>
    <dbReference type="NCBI Taxonomy" id="908252"/>
    <lineage>
        <taxon>Bacteria</taxon>
        <taxon>Bacillati</taxon>
        <taxon>Actinomycetota</taxon>
        <taxon>Actinomycetes</taxon>
        <taxon>Micrococcales</taxon>
        <taxon>Dermacoccaceae</taxon>
        <taxon>Branchiibius</taxon>
    </lineage>
</organism>
<evidence type="ECO:0000256" key="2">
    <source>
        <dbReference type="ARBA" id="ARBA00023163"/>
    </source>
</evidence>
<dbReference type="SUPFAM" id="SSF48498">
    <property type="entry name" value="Tetracyclin repressor-like, C-terminal domain"/>
    <property type="match status" value="1"/>
</dbReference>
<name>A0ABW2AST1_9MICO</name>
<protein>
    <submittedName>
        <fullName evidence="4">TetR family transcriptional regulator C-terminal domain-containing protein</fullName>
    </submittedName>
</protein>
<keyword evidence="2" id="KW-0804">Transcription</keyword>
<dbReference type="InterPro" id="IPR036271">
    <property type="entry name" value="Tet_transcr_reg_TetR-rel_C_sf"/>
</dbReference>
<gene>
    <name evidence="4" type="ORF">ACFQBT_10355</name>
</gene>